<gene>
    <name evidence="1" type="ORF">EVAR_32267_1</name>
</gene>
<name>A0A4C1X246_EUMVA</name>
<evidence type="ECO:0000313" key="2">
    <source>
        <dbReference type="Proteomes" id="UP000299102"/>
    </source>
</evidence>
<dbReference type="AlphaFoldDB" id="A0A4C1X246"/>
<accession>A0A4C1X246</accession>
<proteinExistence type="predicted"/>
<dbReference type="EMBL" id="BGZK01000691">
    <property type="protein sequence ID" value="GBP56397.1"/>
    <property type="molecule type" value="Genomic_DNA"/>
</dbReference>
<evidence type="ECO:0000313" key="1">
    <source>
        <dbReference type="EMBL" id="GBP56397.1"/>
    </source>
</evidence>
<reference evidence="1 2" key="1">
    <citation type="journal article" date="2019" name="Commun. Biol.">
        <title>The bagworm genome reveals a unique fibroin gene that provides high tensile strength.</title>
        <authorList>
            <person name="Kono N."/>
            <person name="Nakamura H."/>
            <person name="Ohtoshi R."/>
            <person name="Tomita M."/>
            <person name="Numata K."/>
            <person name="Arakawa K."/>
        </authorList>
    </citation>
    <scope>NUCLEOTIDE SEQUENCE [LARGE SCALE GENOMIC DNA]</scope>
</reference>
<protein>
    <submittedName>
        <fullName evidence="1">Uncharacterized protein</fullName>
    </submittedName>
</protein>
<keyword evidence="2" id="KW-1185">Reference proteome</keyword>
<organism evidence="1 2">
    <name type="scientific">Eumeta variegata</name>
    <name type="common">Bagworm moth</name>
    <name type="synonym">Eumeta japonica</name>
    <dbReference type="NCBI Taxonomy" id="151549"/>
    <lineage>
        <taxon>Eukaryota</taxon>
        <taxon>Metazoa</taxon>
        <taxon>Ecdysozoa</taxon>
        <taxon>Arthropoda</taxon>
        <taxon>Hexapoda</taxon>
        <taxon>Insecta</taxon>
        <taxon>Pterygota</taxon>
        <taxon>Neoptera</taxon>
        <taxon>Endopterygota</taxon>
        <taxon>Lepidoptera</taxon>
        <taxon>Glossata</taxon>
        <taxon>Ditrysia</taxon>
        <taxon>Tineoidea</taxon>
        <taxon>Psychidae</taxon>
        <taxon>Oiketicinae</taxon>
        <taxon>Eumeta</taxon>
    </lineage>
</organism>
<sequence length="170" mass="19770">MTARARVWVGDWAQADVNQWIQTDHCHLSRRGRVPDEKTPGHEAKYKSSVPYLHPQIRVWKPTNERFYSRVDSRPIYSYSSMLPAVARGARLGVAQRDRTPAHHYHQVSRECEFEYHRKHLRHKSLRSRPTPTGANAGRPACLCAAEHARRAPRFARFAPGPYYLKEINF</sequence>
<dbReference type="Proteomes" id="UP000299102">
    <property type="component" value="Unassembled WGS sequence"/>
</dbReference>
<comment type="caution">
    <text evidence="1">The sequence shown here is derived from an EMBL/GenBank/DDBJ whole genome shotgun (WGS) entry which is preliminary data.</text>
</comment>